<feature type="compositionally biased region" description="Basic and acidic residues" evidence="1">
    <location>
        <begin position="20"/>
        <end position="29"/>
    </location>
</feature>
<name>A0A1S8DL90_9GAMM</name>
<proteinExistence type="predicted"/>
<dbReference type="InterPro" id="IPR011009">
    <property type="entry name" value="Kinase-like_dom_sf"/>
</dbReference>
<accession>A0A1S8DL90</accession>
<evidence type="ECO:0000256" key="1">
    <source>
        <dbReference type="SAM" id="MobiDB-lite"/>
    </source>
</evidence>
<dbReference type="STRING" id="254161.SAMN05216256_108137"/>
<evidence type="ECO:0000313" key="3">
    <source>
        <dbReference type="Proteomes" id="UP000242847"/>
    </source>
</evidence>
<dbReference type="RefSeq" id="WP_083723832.1">
    <property type="nucleotide sequence ID" value="NZ_FOUD01000008.1"/>
</dbReference>
<evidence type="ECO:0000313" key="2">
    <source>
        <dbReference type="EMBL" id="ONM45586.1"/>
    </source>
</evidence>
<protein>
    <recommendedName>
        <fullName evidence="4">InaA protein</fullName>
    </recommendedName>
</protein>
<reference evidence="2 3" key="1">
    <citation type="submission" date="2017-01" db="EMBL/GenBank/DDBJ databases">
        <title>Draft genome sequence of Pseudomonas pachastrellae type strain CCUG 46540T from a deep sea.</title>
        <authorList>
            <person name="Gomila M."/>
            <person name="Mulet M."/>
            <person name="Lalucat J."/>
            <person name="Garcia-Valdes E."/>
        </authorList>
    </citation>
    <scope>NUCLEOTIDE SEQUENCE [LARGE SCALE GENOMIC DNA]</scope>
    <source>
        <strain evidence="2 3">CCUG 46540</strain>
    </source>
</reference>
<dbReference type="SUPFAM" id="SSF56112">
    <property type="entry name" value="Protein kinase-like (PK-like)"/>
    <property type="match status" value="1"/>
</dbReference>
<dbReference type="InterPro" id="IPR027023">
    <property type="entry name" value="Put_LipoPS_kinase_InaA"/>
</dbReference>
<sequence length="237" mass="27689">MVDKTHPAFSDWWAREGDWVEEPNERRDGNSGVQRLTDQDPTLYLKRQTGHLSRSLRYPLGRPTVVREAWALEAYRSAGVRVPQIRFAGARKHQGQWQGLLVTEELRDFISLDEWYASDARAQHGEAVHRHLLRELASCLSLAHNAGLQHGCLYSKHIFIRVRSRGVEIALLDLEKCRRRWRRSAAVRHDLKQLYRHRGPMPEADWFQLLEDYRQVAEILPSERLLGRKTPVRPHQA</sequence>
<feature type="compositionally biased region" description="Polar residues" evidence="1">
    <location>
        <begin position="31"/>
        <end position="40"/>
    </location>
</feature>
<comment type="caution">
    <text evidence="2">The sequence shown here is derived from an EMBL/GenBank/DDBJ whole genome shotgun (WGS) entry which is preliminary data.</text>
</comment>
<keyword evidence="3" id="KW-1185">Reference proteome</keyword>
<dbReference type="AlphaFoldDB" id="A0A1S8DL90"/>
<dbReference type="OrthoDB" id="5405319at2"/>
<feature type="region of interest" description="Disordered" evidence="1">
    <location>
        <begin position="20"/>
        <end position="40"/>
    </location>
</feature>
<evidence type="ECO:0008006" key="4">
    <source>
        <dbReference type="Google" id="ProtNLM"/>
    </source>
</evidence>
<dbReference type="Pfam" id="PF06293">
    <property type="entry name" value="Kdo"/>
    <property type="match status" value="1"/>
</dbReference>
<dbReference type="PIRSF" id="PIRSF026326">
    <property type="entry name" value="InaA"/>
    <property type="match status" value="1"/>
</dbReference>
<organism evidence="2 3">
    <name type="scientific">Halopseudomonas pachastrellae</name>
    <dbReference type="NCBI Taxonomy" id="254161"/>
    <lineage>
        <taxon>Bacteria</taxon>
        <taxon>Pseudomonadati</taxon>
        <taxon>Pseudomonadota</taxon>
        <taxon>Gammaproteobacteria</taxon>
        <taxon>Pseudomonadales</taxon>
        <taxon>Pseudomonadaceae</taxon>
        <taxon>Halopseudomonas</taxon>
    </lineage>
</organism>
<dbReference type="Proteomes" id="UP000242847">
    <property type="component" value="Unassembled WGS sequence"/>
</dbReference>
<gene>
    <name evidence="2" type="ORF">BXT89_01140</name>
</gene>
<dbReference type="EMBL" id="MUBC01000002">
    <property type="protein sequence ID" value="ONM45586.1"/>
    <property type="molecule type" value="Genomic_DNA"/>
</dbReference>